<accession>A0A9Q1CLG6</accession>
<feature type="compositionally biased region" description="Basic and acidic residues" evidence="1">
    <location>
        <begin position="196"/>
        <end position="213"/>
    </location>
</feature>
<dbReference type="OrthoDB" id="10040691at2759"/>
<comment type="caution">
    <text evidence="2">The sequence shown here is derived from an EMBL/GenBank/DDBJ whole genome shotgun (WGS) entry which is preliminary data.</text>
</comment>
<sequence length="294" mass="31855">METLAYHHLFGFRFDPCLPFYSAEGGLHRSDSFGGNPSKELPSRINRQRRSAERRDLSQVLHFDQAHHPASTCAPTTSTKCAATQTIISTVRQEGSEFVGIPTLNPAALPPPSSSSLISHIPLSPPPHLHPAYLLEMRHQRPSVINKAPSMPTKDQQDNQTNGDTEQRTNGLIHPQLERGENGGGSPTEVCDEIEEHFRRSLGKDYPEEKKSTPVETSAAPVSVVTPPTPSPQASPPVSVSGSVDDHFAKALGDKWSRIKTEMAPNNGPASPPNTPSPAALTSQVFKHTSFVSS</sequence>
<protein>
    <submittedName>
        <fullName evidence="2">Transcription cofactor vestigial-like protein 4</fullName>
    </submittedName>
</protein>
<gene>
    <name evidence="2" type="ORF">HOLleu_06845</name>
</gene>
<organism evidence="2 3">
    <name type="scientific">Holothuria leucospilota</name>
    <name type="common">Black long sea cucumber</name>
    <name type="synonym">Mertensiothuria leucospilota</name>
    <dbReference type="NCBI Taxonomy" id="206669"/>
    <lineage>
        <taxon>Eukaryota</taxon>
        <taxon>Metazoa</taxon>
        <taxon>Echinodermata</taxon>
        <taxon>Eleutherozoa</taxon>
        <taxon>Echinozoa</taxon>
        <taxon>Holothuroidea</taxon>
        <taxon>Aspidochirotacea</taxon>
        <taxon>Aspidochirotida</taxon>
        <taxon>Holothuriidae</taxon>
        <taxon>Holothuria</taxon>
    </lineage>
</organism>
<feature type="region of interest" description="Disordered" evidence="1">
    <location>
        <begin position="31"/>
        <end position="51"/>
    </location>
</feature>
<dbReference type="GO" id="GO:0045892">
    <property type="term" value="P:negative regulation of DNA-templated transcription"/>
    <property type="evidence" value="ECO:0007669"/>
    <property type="project" value="TreeGrafter"/>
</dbReference>
<dbReference type="EMBL" id="JAIZAY010000002">
    <property type="protein sequence ID" value="KAJ8047762.1"/>
    <property type="molecule type" value="Genomic_DNA"/>
</dbReference>
<dbReference type="PANTHER" id="PTHR17604">
    <property type="entry name" value="TRANSCRIPTION COFACTOR VESTIGIAL-LIKE PROTEIN 4"/>
    <property type="match status" value="1"/>
</dbReference>
<dbReference type="PANTHER" id="PTHR17604:SF7">
    <property type="entry name" value="TONDU-DOMAIN-CONTAINING GROWTH INHIBITOR, ISOFORM A"/>
    <property type="match status" value="1"/>
</dbReference>
<dbReference type="AlphaFoldDB" id="A0A9Q1CLG6"/>
<reference evidence="2" key="1">
    <citation type="submission" date="2021-10" db="EMBL/GenBank/DDBJ databases">
        <title>Tropical sea cucumber genome reveals ecological adaptation and Cuvierian tubules defense mechanism.</title>
        <authorList>
            <person name="Chen T."/>
        </authorList>
    </citation>
    <scope>NUCLEOTIDE SEQUENCE</scope>
    <source>
        <strain evidence="2">Nanhai2018</strain>
        <tissue evidence="2">Muscle</tissue>
    </source>
</reference>
<dbReference type="SMART" id="SM00711">
    <property type="entry name" value="TDU"/>
    <property type="match status" value="2"/>
</dbReference>
<dbReference type="GO" id="GO:0001223">
    <property type="term" value="F:transcription coactivator binding"/>
    <property type="evidence" value="ECO:0007669"/>
    <property type="project" value="TreeGrafter"/>
</dbReference>
<evidence type="ECO:0000313" key="3">
    <source>
        <dbReference type="Proteomes" id="UP001152320"/>
    </source>
</evidence>
<evidence type="ECO:0000313" key="2">
    <source>
        <dbReference type="EMBL" id="KAJ8047762.1"/>
    </source>
</evidence>
<dbReference type="InterPro" id="IPR028184">
    <property type="entry name" value="VGLL4"/>
</dbReference>
<proteinExistence type="predicted"/>
<dbReference type="InterPro" id="IPR006627">
    <property type="entry name" value="TDU_repeat"/>
</dbReference>
<feature type="compositionally biased region" description="Polar residues" evidence="1">
    <location>
        <begin position="158"/>
        <end position="170"/>
    </location>
</feature>
<keyword evidence="3" id="KW-1185">Reference proteome</keyword>
<evidence type="ECO:0000256" key="1">
    <source>
        <dbReference type="SAM" id="MobiDB-lite"/>
    </source>
</evidence>
<dbReference type="Proteomes" id="UP001152320">
    <property type="component" value="Chromosome 2"/>
</dbReference>
<feature type="compositionally biased region" description="Low complexity" evidence="1">
    <location>
        <begin position="217"/>
        <end position="226"/>
    </location>
</feature>
<name>A0A9Q1CLG6_HOLLE</name>
<feature type="region of interest" description="Disordered" evidence="1">
    <location>
        <begin position="145"/>
        <end position="244"/>
    </location>
</feature>
<feature type="region of interest" description="Disordered" evidence="1">
    <location>
        <begin position="260"/>
        <end position="280"/>
    </location>
</feature>